<protein>
    <submittedName>
        <fullName evidence="1">Uncharacterized protein</fullName>
    </submittedName>
</protein>
<proteinExistence type="predicted"/>
<sequence length="49" mass="5108">MARSLRSQEMPLESAGHVDVEDPQAVLAEAAQKGWLDTARAMLAKGGGG</sequence>
<evidence type="ECO:0000313" key="2">
    <source>
        <dbReference type="Proteomes" id="UP001642464"/>
    </source>
</evidence>
<gene>
    <name evidence="1" type="ORF">SCF082_LOCUS36061</name>
</gene>
<keyword evidence="2" id="KW-1185">Reference proteome</keyword>
<accession>A0ABP0PCR1</accession>
<dbReference type="EMBL" id="CAXAMM010035113">
    <property type="protein sequence ID" value="CAK9073830.1"/>
    <property type="molecule type" value="Genomic_DNA"/>
</dbReference>
<reference evidence="1 2" key="1">
    <citation type="submission" date="2024-02" db="EMBL/GenBank/DDBJ databases">
        <authorList>
            <person name="Chen Y."/>
            <person name="Shah S."/>
            <person name="Dougan E. K."/>
            <person name="Thang M."/>
            <person name="Chan C."/>
        </authorList>
    </citation>
    <scope>NUCLEOTIDE SEQUENCE [LARGE SCALE GENOMIC DNA]</scope>
</reference>
<name>A0ABP0PCR1_9DINO</name>
<evidence type="ECO:0000313" key="1">
    <source>
        <dbReference type="EMBL" id="CAK9073830.1"/>
    </source>
</evidence>
<organism evidence="1 2">
    <name type="scientific">Durusdinium trenchii</name>
    <dbReference type="NCBI Taxonomy" id="1381693"/>
    <lineage>
        <taxon>Eukaryota</taxon>
        <taxon>Sar</taxon>
        <taxon>Alveolata</taxon>
        <taxon>Dinophyceae</taxon>
        <taxon>Suessiales</taxon>
        <taxon>Symbiodiniaceae</taxon>
        <taxon>Durusdinium</taxon>
    </lineage>
</organism>
<dbReference type="Proteomes" id="UP001642464">
    <property type="component" value="Unassembled WGS sequence"/>
</dbReference>
<comment type="caution">
    <text evidence="1">The sequence shown here is derived from an EMBL/GenBank/DDBJ whole genome shotgun (WGS) entry which is preliminary data.</text>
</comment>